<keyword evidence="2" id="KW-1185">Reference proteome</keyword>
<protein>
    <submittedName>
        <fullName evidence="1">Uncharacterized protein</fullName>
    </submittedName>
</protein>
<gene>
    <name evidence="1" type="ORF">ACFP3J_26880</name>
</gene>
<comment type="caution">
    <text evidence="1">The sequence shown here is derived from an EMBL/GenBank/DDBJ whole genome shotgun (WGS) entry which is preliminary data.</text>
</comment>
<evidence type="ECO:0000313" key="2">
    <source>
        <dbReference type="Proteomes" id="UP001596065"/>
    </source>
</evidence>
<sequence>MITRPVSRAPQGDDMFNRVLTAVNSHRPDRTRPARRTPSVEPEAALGEHLLAVVRAQDASIPASRRVPRTVAEMRARLDGLYEEEQDACGLCGSWQCRGNCQGSQGSVQTAGMAVA</sequence>
<evidence type="ECO:0000313" key="1">
    <source>
        <dbReference type="EMBL" id="MFC5659084.1"/>
    </source>
</evidence>
<organism evidence="1 2">
    <name type="scientific">Streptomyces nogalater</name>
    <dbReference type="NCBI Taxonomy" id="38314"/>
    <lineage>
        <taxon>Bacteria</taxon>
        <taxon>Bacillati</taxon>
        <taxon>Actinomycetota</taxon>
        <taxon>Actinomycetes</taxon>
        <taxon>Kitasatosporales</taxon>
        <taxon>Streptomycetaceae</taxon>
        <taxon>Streptomyces</taxon>
    </lineage>
</organism>
<name>A0ABW0WQ89_STRNO</name>
<dbReference type="EMBL" id="JBHSOE010000056">
    <property type="protein sequence ID" value="MFC5659084.1"/>
    <property type="molecule type" value="Genomic_DNA"/>
</dbReference>
<dbReference type="RefSeq" id="WP_344347672.1">
    <property type="nucleotide sequence ID" value="NZ_BAAASM010000012.1"/>
</dbReference>
<accession>A0ABW0WQ89</accession>
<dbReference type="Proteomes" id="UP001596065">
    <property type="component" value="Unassembled WGS sequence"/>
</dbReference>
<reference evidence="2" key="1">
    <citation type="journal article" date="2019" name="Int. J. Syst. Evol. Microbiol.">
        <title>The Global Catalogue of Microorganisms (GCM) 10K type strain sequencing project: providing services to taxonomists for standard genome sequencing and annotation.</title>
        <authorList>
            <consortium name="The Broad Institute Genomics Platform"/>
            <consortium name="The Broad Institute Genome Sequencing Center for Infectious Disease"/>
            <person name="Wu L."/>
            <person name="Ma J."/>
        </authorList>
    </citation>
    <scope>NUCLEOTIDE SEQUENCE [LARGE SCALE GENOMIC DNA]</scope>
    <source>
        <strain evidence="2">KCTC 5701</strain>
    </source>
</reference>
<proteinExistence type="predicted"/>